<protein>
    <submittedName>
        <fullName evidence="2">ROK family protein</fullName>
    </submittedName>
</protein>
<dbReference type="InterPro" id="IPR049874">
    <property type="entry name" value="ROK_cs"/>
</dbReference>
<gene>
    <name evidence="2" type="ORF">ENV67_08895</name>
</gene>
<comment type="similarity">
    <text evidence="1">Belongs to the ROK (NagC/XylR) family.</text>
</comment>
<dbReference type="Pfam" id="PF00480">
    <property type="entry name" value="ROK"/>
    <property type="match status" value="1"/>
</dbReference>
<dbReference type="EMBL" id="DTHG01000106">
    <property type="protein sequence ID" value="HGW92636.1"/>
    <property type="molecule type" value="Genomic_DNA"/>
</dbReference>
<dbReference type="SUPFAM" id="SSF53067">
    <property type="entry name" value="Actin-like ATPase domain"/>
    <property type="match status" value="1"/>
</dbReference>
<proteinExistence type="inferred from homology"/>
<accession>A0A7C4U8C0</accession>
<dbReference type="InterPro" id="IPR000600">
    <property type="entry name" value="ROK"/>
</dbReference>
<name>A0A7C4U8C0_UNCW3</name>
<evidence type="ECO:0000313" key="2">
    <source>
        <dbReference type="EMBL" id="HGW92636.1"/>
    </source>
</evidence>
<comment type="caution">
    <text evidence="2">The sequence shown here is derived from an EMBL/GenBank/DDBJ whole genome shotgun (WGS) entry which is preliminary data.</text>
</comment>
<organism evidence="2">
    <name type="scientific">candidate division WOR-3 bacterium</name>
    <dbReference type="NCBI Taxonomy" id="2052148"/>
    <lineage>
        <taxon>Bacteria</taxon>
        <taxon>Bacteria division WOR-3</taxon>
    </lineage>
</organism>
<dbReference type="Gene3D" id="3.30.420.40">
    <property type="match status" value="2"/>
</dbReference>
<sequence>MRILSIDVGGHYFKIGIVEERRILKFLKKKTDRKNVLRDLERIIKNNRKNIDGVAVGFPGLVKDGIVFYPPNFPDIIELDVKGILSKDLKIETIVENDANLYAIGEAIEGAGKGFKNVIVMTLGTGVGGGIIIDGKIYKGKDGFAGEIGHIVIEKDGELCGCGMRGCLESYVGAERILRDFNVLKRKRGGKEAKDVKEIGELGREGDEDAIFVINEAGRNIGVAISSLVNILAPDVFIIGGGISNLWDIMEKPVKDEVRRRIKRDVEIRKGVLGDNAGIIGGYIIFEQYGRNKTP</sequence>
<dbReference type="InterPro" id="IPR043129">
    <property type="entry name" value="ATPase_NBD"/>
</dbReference>
<reference evidence="2" key="1">
    <citation type="journal article" date="2020" name="mSystems">
        <title>Genome- and Community-Level Interaction Insights into Carbon Utilization and Element Cycling Functions of Hydrothermarchaeota in Hydrothermal Sediment.</title>
        <authorList>
            <person name="Zhou Z."/>
            <person name="Liu Y."/>
            <person name="Xu W."/>
            <person name="Pan J."/>
            <person name="Luo Z.H."/>
            <person name="Li M."/>
        </authorList>
    </citation>
    <scope>NUCLEOTIDE SEQUENCE [LARGE SCALE GENOMIC DNA]</scope>
    <source>
        <strain evidence="2">SpSt-780</strain>
    </source>
</reference>
<dbReference type="PANTHER" id="PTHR18964:SF149">
    <property type="entry name" value="BIFUNCTIONAL UDP-N-ACETYLGLUCOSAMINE 2-EPIMERASE_N-ACETYLMANNOSAMINE KINASE"/>
    <property type="match status" value="1"/>
</dbReference>
<dbReference type="PROSITE" id="PS01125">
    <property type="entry name" value="ROK"/>
    <property type="match status" value="1"/>
</dbReference>
<dbReference type="AlphaFoldDB" id="A0A7C4U8C0"/>
<dbReference type="PANTHER" id="PTHR18964">
    <property type="entry name" value="ROK (REPRESSOR, ORF, KINASE) FAMILY"/>
    <property type="match status" value="1"/>
</dbReference>
<evidence type="ECO:0000256" key="1">
    <source>
        <dbReference type="ARBA" id="ARBA00006479"/>
    </source>
</evidence>